<evidence type="ECO:0000313" key="1">
    <source>
        <dbReference type="EMBL" id="CAF4622577.1"/>
    </source>
</evidence>
<proteinExistence type="predicted"/>
<dbReference type="AlphaFoldDB" id="A0A821DJL0"/>
<dbReference type="InterPro" id="IPR021848">
    <property type="entry name" value="HODM_asu-like"/>
</dbReference>
<protein>
    <submittedName>
        <fullName evidence="1">Uncharacterized protein</fullName>
    </submittedName>
</protein>
<reference evidence="1" key="1">
    <citation type="submission" date="2021-02" db="EMBL/GenBank/DDBJ databases">
        <authorList>
            <person name="Nowell W R."/>
        </authorList>
    </citation>
    <scope>NUCLEOTIDE SEQUENCE</scope>
</reference>
<gene>
    <name evidence="1" type="ORF">OVN521_LOCUS45953</name>
</gene>
<feature type="non-terminal residue" evidence="1">
    <location>
        <position position="1"/>
    </location>
</feature>
<sequence length="64" mass="7467">MQRDPTEEIYHANALAVCFPSGWLPKSKFGLSLAAVHMPQVPFFQDKLRISMERYFLKLKEEKP</sequence>
<keyword evidence="2" id="KW-1185">Reference proteome</keyword>
<accession>A0A821DJL0</accession>
<dbReference type="EMBL" id="CAJOBG010078394">
    <property type="protein sequence ID" value="CAF4622577.1"/>
    <property type="molecule type" value="Genomic_DNA"/>
</dbReference>
<dbReference type="Pfam" id="PF11927">
    <property type="entry name" value="HODM_asu-like"/>
    <property type="match status" value="1"/>
</dbReference>
<organism evidence="1 2">
    <name type="scientific">Rotaria magnacalcarata</name>
    <dbReference type="NCBI Taxonomy" id="392030"/>
    <lineage>
        <taxon>Eukaryota</taxon>
        <taxon>Metazoa</taxon>
        <taxon>Spiralia</taxon>
        <taxon>Gnathifera</taxon>
        <taxon>Rotifera</taxon>
        <taxon>Eurotatoria</taxon>
        <taxon>Bdelloidea</taxon>
        <taxon>Philodinida</taxon>
        <taxon>Philodinidae</taxon>
        <taxon>Rotaria</taxon>
    </lineage>
</organism>
<dbReference type="Proteomes" id="UP000663866">
    <property type="component" value="Unassembled WGS sequence"/>
</dbReference>
<comment type="caution">
    <text evidence="1">The sequence shown here is derived from an EMBL/GenBank/DDBJ whole genome shotgun (WGS) entry which is preliminary data.</text>
</comment>
<evidence type="ECO:0000313" key="2">
    <source>
        <dbReference type="Proteomes" id="UP000663866"/>
    </source>
</evidence>
<name>A0A821DJL0_9BILA</name>